<protein>
    <submittedName>
        <fullName evidence="1">Uncharacterized protein</fullName>
    </submittedName>
</protein>
<dbReference type="Proteomes" id="UP001520878">
    <property type="component" value="Unassembled WGS sequence"/>
</dbReference>
<gene>
    <name evidence="1" type="ORF">LJ739_06840</name>
</gene>
<evidence type="ECO:0000313" key="1">
    <source>
        <dbReference type="EMBL" id="MCC2615953.1"/>
    </source>
</evidence>
<organism evidence="1 2">
    <name type="scientific">Fluctibacter halophilus</name>
    <dbReference type="NCBI Taxonomy" id="226011"/>
    <lineage>
        <taxon>Bacteria</taxon>
        <taxon>Pseudomonadati</taxon>
        <taxon>Pseudomonadota</taxon>
        <taxon>Gammaproteobacteria</taxon>
        <taxon>Alteromonadales</taxon>
        <taxon>Alteromonadaceae</taxon>
        <taxon>Fluctibacter</taxon>
    </lineage>
</organism>
<dbReference type="EMBL" id="JAJEWP010000001">
    <property type="protein sequence ID" value="MCC2615953.1"/>
    <property type="molecule type" value="Genomic_DNA"/>
</dbReference>
<keyword evidence="2" id="KW-1185">Reference proteome</keyword>
<sequence length="124" mass="14171">MIIAQWEHHKWLQVTVNNEKQRSDLQNNSLHLWCQMVADAANENGFDVKSFVNEVTSRAEIPWTGSVVKELIWRPTQIAYTAEQSTTKASTKDYVVICDIINKAMGESMGIHVPWPCKRNKDVA</sequence>
<accession>A0ABS8G627</accession>
<proteinExistence type="predicted"/>
<reference evidence="1 2" key="1">
    <citation type="submission" date="2021-10" db="EMBL/GenBank/DDBJ databases">
        <title>Draft genome of Aestuariibacter halophilus JC2043.</title>
        <authorList>
            <person name="Emsley S.A."/>
            <person name="Pfannmuller K.M."/>
            <person name="Ushijima B."/>
            <person name="Saw J.H."/>
            <person name="Videau P."/>
        </authorList>
    </citation>
    <scope>NUCLEOTIDE SEQUENCE [LARGE SCALE GENOMIC DNA]</scope>
    <source>
        <strain evidence="1 2">JC2043</strain>
    </source>
</reference>
<name>A0ABS8G627_9ALTE</name>
<evidence type="ECO:0000313" key="2">
    <source>
        <dbReference type="Proteomes" id="UP001520878"/>
    </source>
</evidence>
<comment type="caution">
    <text evidence="1">The sequence shown here is derived from an EMBL/GenBank/DDBJ whole genome shotgun (WGS) entry which is preliminary data.</text>
</comment>